<keyword evidence="2" id="KW-0689">Ribosomal protein</keyword>
<dbReference type="Pfam" id="PF01165">
    <property type="entry name" value="Ribosomal_S21"/>
    <property type="match status" value="1"/>
</dbReference>
<evidence type="ECO:0000256" key="3">
    <source>
        <dbReference type="ARBA" id="ARBA00023274"/>
    </source>
</evidence>
<evidence type="ECO:0008006" key="6">
    <source>
        <dbReference type="Google" id="ProtNLM"/>
    </source>
</evidence>
<keyword evidence="3" id="KW-0687">Ribonucleoprotein</keyword>
<evidence type="ECO:0000256" key="2">
    <source>
        <dbReference type="ARBA" id="ARBA00022980"/>
    </source>
</evidence>
<comment type="similarity">
    <text evidence="1">Belongs to the bacterial ribosomal protein bS21 family.</text>
</comment>
<protein>
    <recommendedName>
        <fullName evidence="6">Ribosomal protein S21</fullName>
    </recommendedName>
</protein>
<keyword evidence="5" id="KW-1185">Reference proteome</keyword>
<organism evidence="4 5">
    <name type="scientific">Riccia fluitans</name>
    <dbReference type="NCBI Taxonomy" id="41844"/>
    <lineage>
        <taxon>Eukaryota</taxon>
        <taxon>Viridiplantae</taxon>
        <taxon>Streptophyta</taxon>
        <taxon>Embryophyta</taxon>
        <taxon>Marchantiophyta</taxon>
        <taxon>Marchantiopsida</taxon>
        <taxon>Marchantiidae</taxon>
        <taxon>Marchantiales</taxon>
        <taxon>Ricciaceae</taxon>
        <taxon>Riccia</taxon>
    </lineage>
</organism>
<comment type="caution">
    <text evidence="4">The sequence shown here is derived from an EMBL/GenBank/DDBJ whole genome shotgun (WGS) entry which is preliminary data.</text>
</comment>
<evidence type="ECO:0000313" key="4">
    <source>
        <dbReference type="EMBL" id="KAL2650479.1"/>
    </source>
</evidence>
<dbReference type="AlphaFoldDB" id="A0ABD1ZK98"/>
<dbReference type="Gene3D" id="1.20.5.1150">
    <property type="entry name" value="Ribosomal protein S8"/>
    <property type="match status" value="1"/>
</dbReference>
<sequence length="208" mass="23493">MLQTSTRSLGSTCRRLWELPIISSIRSSSSSSACDVGGKWRYDLSSGSFYSRGFKFDNTSFTFCGLKSLIGRSSGIATSSLHKCNTKSMASVVAGDSRRFSASSGIGGHCQYPFAASGVLSAAGILGPWSQQVRTIMVEVKKNDLEKAIRRWRRKCKEENLRALKDRDYYIKPSEKRVLARKERDHRVAKRSFKQKLNWIMTRRERGF</sequence>
<dbReference type="EMBL" id="JBHFFA010000001">
    <property type="protein sequence ID" value="KAL2650479.1"/>
    <property type="molecule type" value="Genomic_DNA"/>
</dbReference>
<dbReference type="Proteomes" id="UP001605036">
    <property type="component" value="Unassembled WGS sequence"/>
</dbReference>
<dbReference type="PANTHER" id="PTHR37228:SF1">
    <property type="entry name" value="RIBOSOMAL PROTEIN S21 FAMILY PROTEIN"/>
    <property type="match status" value="1"/>
</dbReference>
<evidence type="ECO:0000256" key="1">
    <source>
        <dbReference type="ARBA" id="ARBA00006640"/>
    </source>
</evidence>
<dbReference type="GO" id="GO:0005840">
    <property type="term" value="C:ribosome"/>
    <property type="evidence" value="ECO:0007669"/>
    <property type="project" value="UniProtKB-KW"/>
</dbReference>
<reference evidence="4 5" key="1">
    <citation type="submission" date="2024-09" db="EMBL/GenBank/DDBJ databases">
        <title>Chromosome-scale assembly of Riccia fluitans.</title>
        <authorList>
            <person name="Paukszto L."/>
            <person name="Sawicki J."/>
            <person name="Karawczyk K."/>
            <person name="Piernik-Szablinska J."/>
            <person name="Szczecinska M."/>
            <person name="Mazdziarz M."/>
        </authorList>
    </citation>
    <scope>NUCLEOTIDE SEQUENCE [LARGE SCALE GENOMIC DNA]</scope>
    <source>
        <strain evidence="4">Rf_01</strain>
        <tissue evidence="4">Aerial parts of the thallus</tissue>
    </source>
</reference>
<gene>
    <name evidence="4" type="ORF">R1flu_018607</name>
</gene>
<accession>A0ABD1ZK98</accession>
<dbReference type="GO" id="GO:1990904">
    <property type="term" value="C:ribonucleoprotein complex"/>
    <property type="evidence" value="ECO:0007669"/>
    <property type="project" value="UniProtKB-KW"/>
</dbReference>
<dbReference type="NCBIfam" id="TIGR00030">
    <property type="entry name" value="S21p"/>
    <property type="match status" value="1"/>
</dbReference>
<dbReference type="PANTHER" id="PTHR37228">
    <property type="entry name" value="RIBOSOMAL PROTEIN S21 FAMILY PROTEIN"/>
    <property type="match status" value="1"/>
</dbReference>
<proteinExistence type="inferred from homology"/>
<dbReference type="InterPro" id="IPR001911">
    <property type="entry name" value="Ribosomal_bS21"/>
</dbReference>
<dbReference type="InterPro" id="IPR038380">
    <property type="entry name" value="Ribosomal_bS21_sf"/>
</dbReference>
<name>A0ABD1ZK98_9MARC</name>
<evidence type="ECO:0000313" key="5">
    <source>
        <dbReference type="Proteomes" id="UP001605036"/>
    </source>
</evidence>